<dbReference type="AlphaFoldDB" id="A0A917VW95"/>
<evidence type="ECO:0000256" key="5">
    <source>
        <dbReference type="ARBA" id="ARBA00023004"/>
    </source>
</evidence>
<dbReference type="PRINTS" id="PR00359">
    <property type="entry name" value="BP450"/>
</dbReference>
<dbReference type="GO" id="GO:0016705">
    <property type="term" value="F:oxidoreductase activity, acting on paired donors, with incorporation or reduction of molecular oxygen"/>
    <property type="evidence" value="ECO:0007669"/>
    <property type="project" value="InterPro"/>
</dbReference>
<evidence type="ECO:0000256" key="4">
    <source>
        <dbReference type="ARBA" id="ARBA00023002"/>
    </source>
</evidence>
<accession>A0A917VW95</accession>
<dbReference type="EMBL" id="BMMH01000007">
    <property type="protein sequence ID" value="GGL20735.1"/>
    <property type="molecule type" value="Genomic_DNA"/>
</dbReference>
<dbReference type="Proteomes" id="UP000638263">
    <property type="component" value="Unassembled WGS sequence"/>
</dbReference>
<dbReference type="InterPro" id="IPR001128">
    <property type="entry name" value="Cyt_P450"/>
</dbReference>
<name>A0A917VW95_9NOCA</name>
<dbReference type="InterPro" id="IPR036396">
    <property type="entry name" value="Cyt_P450_sf"/>
</dbReference>
<evidence type="ECO:0000256" key="2">
    <source>
        <dbReference type="ARBA" id="ARBA00022617"/>
    </source>
</evidence>
<keyword evidence="6 7" id="KW-0503">Monooxygenase</keyword>
<dbReference type="PANTHER" id="PTHR46696:SF1">
    <property type="entry name" value="CYTOCHROME P450 YJIB-RELATED"/>
    <property type="match status" value="1"/>
</dbReference>
<dbReference type="GO" id="GO:0004497">
    <property type="term" value="F:monooxygenase activity"/>
    <property type="evidence" value="ECO:0007669"/>
    <property type="project" value="UniProtKB-KW"/>
</dbReference>
<evidence type="ECO:0000313" key="8">
    <source>
        <dbReference type="EMBL" id="GGL20735.1"/>
    </source>
</evidence>
<dbReference type="SUPFAM" id="SSF48264">
    <property type="entry name" value="Cytochrome P450"/>
    <property type="match status" value="1"/>
</dbReference>
<keyword evidence="2 7" id="KW-0349">Heme</keyword>
<gene>
    <name evidence="8" type="ORF">GCM10011588_39500</name>
</gene>
<reference evidence="8" key="1">
    <citation type="journal article" date="2014" name="Int. J. Syst. Evol. Microbiol.">
        <title>Complete genome sequence of Corynebacterium casei LMG S-19264T (=DSM 44701T), isolated from a smear-ripened cheese.</title>
        <authorList>
            <consortium name="US DOE Joint Genome Institute (JGI-PGF)"/>
            <person name="Walter F."/>
            <person name="Albersmeier A."/>
            <person name="Kalinowski J."/>
            <person name="Ruckert C."/>
        </authorList>
    </citation>
    <scope>NUCLEOTIDE SEQUENCE</scope>
    <source>
        <strain evidence="8">CGMCC 4.3508</strain>
    </source>
</reference>
<evidence type="ECO:0000256" key="6">
    <source>
        <dbReference type="ARBA" id="ARBA00023033"/>
    </source>
</evidence>
<keyword evidence="3 7" id="KW-0479">Metal-binding</keyword>
<evidence type="ECO:0000256" key="1">
    <source>
        <dbReference type="ARBA" id="ARBA00010617"/>
    </source>
</evidence>
<evidence type="ECO:0008006" key="10">
    <source>
        <dbReference type="Google" id="ProtNLM"/>
    </source>
</evidence>
<evidence type="ECO:0000256" key="3">
    <source>
        <dbReference type="ARBA" id="ARBA00022723"/>
    </source>
</evidence>
<comment type="similarity">
    <text evidence="1 7">Belongs to the cytochrome P450 family.</text>
</comment>
<protein>
    <recommendedName>
        <fullName evidence="10">Cytochrome P450</fullName>
    </recommendedName>
</protein>
<dbReference type="InterPro" id="IPR017972">
    <property type="entry name" value="Cyt_P450_CS"/>
</dbReference>
<dbReference type="Gene3D" id="1.10.630.10">
    <property type="entry name" value="Cytochrome P450"/>
    <property type="match status" value="1"/>
</dbReference>
<sequence length="143" mass="15745">MHMPFRFAVEDIDIDLDTGSLRIAKGDVLLASLAAVGRDPRIHHDPDRFDPRRRVKDHLAFGHGAHFCLGAPLARLEATIALPALFTRFRDMQLTTGAGQLKRLPSIVVNGHQELPVSLGLPPRTFADARQPGHHAPGDRRGE</sequence>
<keyword evidence="4 7" id="KW-0560">Oxidoreductase</keyword>
<dbReference type="Pfam" id="PF00067">
    <property type="entry name" value="p450"/>
    <property type="match status" value="1"/>
</dbReference>
<reference evidence="8" key="2">
    <citation type="submission" date="2020-09" db="EMBL/GenBank/DDBJ databases">
        <authorList>
            <person name="Sun Q."/>
            <person name="Zhou Y."/>
        </authorList>
    </citation>
    <scope>NUCLEOTIDE SEQUENCE</scope>
    <source>
        <strain evidence="8">CGMCC 4.3508</strain>
    </source>
</reference>
<dbReference type="GO" id="GO:0020037">
    <property type="term" value="F:heme binding"/>
    <property type="evidence" value="ECO:0007669"/>
    <property type="project" value="InterPro"/>
</dbReference>
<dbReference type="PANTHER" id="PTHR46696">
    <property type="entry name" value="P450, PUTATIVE (EUROFUNG)-RELATED"/>
    <property type="match status" value="1"/>
</dbReference>
<organism evidence="8 9">
    <name type="scientific">Nocardia jinanensis</name>
    <dbReference type="NCBI Taxonomy" id="382504"/>
    <lineage>
        <taxon>Bacteria</taxon>
        <taxon>Bacillati</taxon>
        <taxon>Actinomycetota</taxon>
        <taxon>Actinomycetes</taxon>
        <taxon>Mycobacteriales</taxon>
        <taxon>Nocardiaceae</taxon>
        <taxon>Nocardia</taxon>
    </lineage>
</organism>
<keyword evidence="9" id="KW-1185">Reference proteome</keyword>
<keyword evidence="5 7" id="KW-0408">Iron</keyword>
<dbReference type="PROSITE" id="PS00086">
    <property type="entry name" value="CYTOCHROME_P450"/>
    <property type="match status" value="1"/>
</dbReference>
<proteinExistence type="inferred from homology"/>
<evidence type="ECO:0000313" key="9">
    <source>
        <dbReference type="Proteomes" id="UP000638263"/>
    </source>
</evidence>
<dbReference type="InterPro" id="IPR002397">
    <property type="entry name" value="Cyt_P450_B"/>
</dbReference>
<evidence type="ECO:0000256" key="7">
    <source>
        <dbReference type="RuleBase" id="RU000461"/>
    </source>
</evidence>
<dbReference type="GO" id="GO:0005506">
    <property type="term" value="F:iron ion binding"/>
    <property type="evidence" value="ECO:0007669"/>
    <property type="project" value="InterPro"/>
</dbReference>
<comment type="caution">
    <text evidence="8">The sequence shown here is derived from an EMBL/GenBank/DDBJ whole genome shotgun (WGS) entry which is preliminary data.</text>
</comment>